<evidence type="ECO:0000313" key="1">
    <source>
        <dbReference type="EMBL" id="ORZ38304.1"/>
    </source>
</evidence>
<protein>
    <submittedName>
        <fullName evidence="1">Uncharacterized protein</fullName>
    </submittedName>
</protein>
<name>A0A1Y2HWH5_9FUNG</name>
<dbReference type="Proteomes" id="UP000193411">
    <property type="component" value="Unassembled WGS sequence"/>
</dbReference>
<gene>
    <name evidence="1" type="ORF">BCR44DRAFT_34112</name>
</gene>
<reference evidence="1 2" key="1">
    <citation type="submission" date="2016-07" db="EMBL/GenBank/DDBJ databases">
        <title>Pervasive Adenine N6-methylation of Active Genes in Fungi.</title>
        <authorList>
            <consortium name="DOE Joint Genome Institute"/>
            <person name="Mondo S.J."/>
            <person name="Dannebaum R.O."/>
            <person name="Kuo R.C."/>
            <person name="Labutti K."/>
            <person name="Haridas S."/>
            <person name="Kuo A."/>
            <person name="Salamov A."/>
            <person name="Ahrendt S.R."/>
            <person name="Lipzen A."/>
            <person name="Sullivan W."/>
            <person name="Andreopoulos W.B."/>
            <person name="Clum A."/>
            <person name="Lindquist E."/>
            <person name="Daum C."/>
            <person name="Ramamoorthy G.K."/>
            <person name="Gryganskyi A."/>
            <person name="Culley D."/>
            <person name="Magnuson J.K."/>
            <person name="James T.Y."/>
            <person name="O'Malley M.A."/>
            <person name="Stajich J.E."/>
            <person name="Spatafora J.W."/>
            <person name="Visel A."/>
            <person name="Grigoriev I.V."/>
        </authorList>
    </citation>
    <scope>NUCLEOTIDE SEQUENCE [LARGE SCALE GENOMIC DNA]</scope>
    <source>
        <strain evidence="1 2">PL171</strain>
    </source>
</reference>
<evidence type="ECO:0000313" key="2">
    <source>
        <dbReference type="Proteomes" id="UP000193411"/>
    </source>
</evidence>
<dbReference type="AlphaFoldDB" id="A0A1Y2HWH5"/>
<dbReference type="EMBL" id="MCFL01000009">
    <property type="protein sequence ID" value="ORZ38304.1"/>
    <property type="molecule type" value="Genomic_DNA"/>
</dbReference>
<accession>A0A1Y2HWH5</accession>
<keyword evidence="2" id="KW-1185">Reference proteome</keyword>
<sequence length="181" mass="19415">MSPLSSIQLKIHRATITSPPNPFSSLSSSRANPPLCVPMALSTVFSNHPHRLHSALPSPSNTMTWMPPTSAPPTACHMSSPSHLLLPFPGNSHLSSLIQPIWASPSHFHSAQHFMSPTQAWNPPPTPFSTGSIQIGPCQPSHTLGSPICHPVGSWPSTCLQVYPCASNCLASAKAKRIRMH</sequence>
<organism evidence="1 2">
    <name type="scientific">Catenaria anguillulae PL171</name>
    <dbReference type="NCBI Taxonomy" id="765915"/>
    <lineage>
        <taxon>Eukaryota</taxon>
        <taxon>Fungi</taxon>
        <taxon>Fungi incertae sedis</taxon>
        <taxon>Blastocladiomycota</taxon>
        <taxon>Blastocladiomycetes</taxon>
        <taxon>Blastocladiales</taxon>
        <taxon>Catenariaceae</taxon>
        <taxon>Catenaria</taxon>
    </lineage>
</organism>
<comment type="caution">
    <text evidence="1">The sequence shown here is derived from an EMBL/GenBank/DDBJ whole genome shotgun (WGS) entry which is preliminary data.</text>
</comment>
<proteinExistence type="predicted"/>